<dbReference type="PANTHER" id="PTHR34704">
    <property type="entry name" value="ATPASE"/>
    <property type="match status" value="1"/>
</dbReference>
<evidence type="ECO:0000313" key="2">
    <source>
        <dbReference type="EMBL" id="HHP05160.1"/>
    </source>
</evidence>
<evidence type="ECO:0000259" key="1">
    <source>
        <dbReference type="Pfam" id="PF03008"/>
    </source>
</evidence>
<dbReference type="SUPFAM" id="SSF52980">
    <property type="entry name" value="Restriction endonuclease-like"/>
    <property type="match status" value="1"/>
</dbReference>
<dbReference type="PANTHER" id="PTHR34704:SF1">
    <property type="entry name" value="ATPASE"/>
    <property type="match status" value="1"/>
</dbReference>
<dbReference type="EMBL" id="DRZM01000160">
    <property type="protein sequence ID" value="HHP05160.1"/>
    <property type="molecule type" value="Genomic_DNA"/>
</dbReference>
<organism evidence="2">
    <name type="scientific">Thermofilum pendens</name>
    <dbReference type="NCBI Taxonomy" id="2269"/>
    <lineage>
        <taxon>Archaea</taxon>
        <taxon>Thermoproteota</taxon>
        <taxon>Thermoprotei</taxon>
        <taxon>Thermofilales</taxon>
        <taxon>Thermofilaceae</taxon>
        <taxon>Thermofilum</taxon>
    </lineage>
</organism>
<dbReference type="AlphaFoldDB" id="A0A7J3X7H1"/>
<protein>
    <submittedName>
        <fullName evidence="2">DUF234 domain-containing protein</fullName>
    </submittedName>
</protein>
<accession>A0A7J3X7H1</accession>
<proteinExistence type="predicted"/>
<dbReference type="InterPro" id="IPR004256">
    <property type="entry name" value="DUF234"/>
</dbReference>
<gene>
    <name evidence="2" type="ORF">ENM88_05365</name>
</gene>
<reference evidence="2" key="1">
    <citation type="journal article" date="2020" name="mSystems">
        <title>Genome- and Community-Level Interaction Insights into Carbon Utilization and Element Cycling Functions of Hydrothermarchaeota in Hydrothermal Sediment.</title>
        <authorList>
            <person name="Zhou Z."/>
            <person name="Liu Y."/>
            <person name="Xu W."/>
            <person name="Pan J."/>
            <person name="Luo Z.H."/>
            <person name="Li M."/>
        </authorList>
    </citation>
    <scope>NUCLEOTIDE SEQUENCE [LARGE SCALE GENOMIC DNA]</scope>
    <source>
        <strain evidence="2">SpSt-1125</strain>
    </source>
</reference>
<name>A0A7J3X7H1_THEPE</name>
<comment type="caution">
    <text evidence="2">The sequence shown here is derived from an EMBL/GenBank/DDBJ whole genome shotgun (WGS) entry which is preliminary data.</text>
</comment>
<feature type="domain" description="DUF234" evidence="1">
    <location>
        <begin position="38"/>
        <end position="126"/>
    </location>
</feature>
<dbReference type="InterPro" id="IPR011335">
    <property type="entry name" value="Restrct_endonuc-II-like"/>
</dbReference>
<dbReference type="Pfam" id="PF03008">
    <property type="entry name" value="DUF234"/>
    <property type="match status" value="1"/>
</dbReference>
<sequence>MRVLEEDLELVERRYPLLSEGSRGRARYYVRDSFTRFWFRLVYPNRVLLELGLYREVASKLHEASERLASEAFEEVARQHFALLAKRGCVSFTKVGRWWFGDVEIDLVAIDERQGAVYFIEVKWSKQPVGREVLRKLERKAEEFPWRRGGRKDVYVLYSRSGFTFEPEDGVLLFSLADVERDFERERTLVTEL</sequence>